<dbReference type="InterPro" id="IPR001005">
    <property type="entry name" value="SANT/Myb"/>
</dbReference>
<comment type="caution">
    <text evidence="1">The sequence shown here is derived from an EMBL/GenBank/DDBJ whole genome shotgun (WGS) entry which is preliminary data.</text>
</comment>
<dbReference type="EMBL" id="CAIIXF020000009">
    <property type="protein sequence ID" value="CAH1793407.1"/>
    <property type="molecule type" value="Genomic_DNA"/>
</dbReference>
<keyword evidence="2" id="KW-1185">Reference proteome</keyword>
<proteinExistence type="predicted"/>
<dbReference type="CDD" id="cd00167">
    <property type="entry name" value="SANT"/>
    <property type="match status" value="1"/>
</dbReference>
<protein>
    <submittedName>
        <fullName evidence="1">Uncharacterized protein</fullName>
    </submittedName>
</protein>
<dbReference type="AlphaFoldDB" id="A0A8J1UR29"/>
<dbReference type="Proteomes" id="UP000749559">
    <property type="component" value="Unassembled WGS sequence"/>
</dbReference>
<accession>A0A8J1UR29</accession>
<sequence>CKMPSKILFKEDLDLLGYIEATDVNSFTKDGLQEFTNLLHAVLEESKSKDSPIDEKAHFEHIRGFVKQLCDKLPDVHSIFDGVDILDRVDMFCDLAASDGGTGSRETSLINSNEFGYLLPLTNLSKYIKIIQKFSPGAIECLIEVKDDTSREMIQEAAKEFKAIFVSENKYVTTVIRDALHGAVHRCLKKTEGITYKGIKELGPNRRSWESISKLIPGRSKEDQMLLECILDGYKEQYDDKHLISSFENNNYNPDLAENEVILDKYPHGPCVRIRIGGKHCTVDVDLGFCLSDANSKTADGCYVALPFEKRTSPHMKAWTLSRYYNTAILTPRHRLVLKFLKCILFEIQLIPDVTTYDSNALTQLVRKHQKACTNKELAMGQEDGKVSLDAATGSCLLDVLFRVFEIAKVKFDGSVKVKGDDYSLEDDDFTSTAAIPDHLDMLALLYRMVFGILKSKAASPHREFLTKNRWDIIRDIRSDFQR</sequence>
<evidence type="ECO:0000313" key="2">
    <source>
        <dbReference type="Proteomes" id="UP000749559"/>
    </source>
</evidence>
<reference evidence="1" key="1">
    <citation type="submission" date="2022-03" db="EMBL/GenBank/DDBJ databases">
        <authorList>
            <person name="Martin C."/>
        </authorList>
    </citation>
    <scope>NUCLEOTIDE SEQUENCE</scope>
</reference>
<feature type="non-terminal residue" evidence="1">
    <location>
        <position position="1"/>
    </location>
</feature>
<gene>
    <name evidence="1" type="ORF">OFUS_LOCUS18261</name>
</gene>
<organism evidence="1 2">
    <name type="scientific">Owenia fusiformis</name>
    <name type="common">Polychaete worm</name>
    <dbReference type="NCBI Taxonomy" id="6347"/>
    <lineage>
        <taxon>Eukaryota</taxon>
        <taxon>Metazoa</taxon>
        <taxon>Spiralia</taxon>
        <taxon>Lophotrochozoa</taxon>
        <taxon>Annelida</taxon>
        <taxon>Polychaeta</taxon>
        <taxon>Sedentaria</taxon>
        <taxon>Canalipalpata</taxon>
        <taxon>Sabellida</taxon>
        <taxon>Oweniida</taxon>
        <taxon>Oweniidae</taxon>
        <taxon>Owenia</taxon>
    </lineage>
</organism>
<name>A0A8J1UR29_OWEFU</name>
<evidence type="ECO:0000313" key="1">
    <source>
        <dbReference type="EMBL" id="CAH1793407.1"/>
    </source>
</evidence>